<dbReference type="AlphaFoldDB" id="A0AA86R338"/>
<name>A0AA86R338_9EUKA</name>
<comment type="caution">
    <text evidence="1">The sequence shown here is derived from an EMBL/GenBank/DDBJ whole genome shotgun (WGS) entry which is preliminary data.</text>
</comment>
<reference evidence="2 3" key="2">
    <citation type="submission" date="2024-07" db="EMBL/GenBank/DDBJ databases">
        <authorList>
            <person name="Akdeniz Z."/>
        </authorList>
    </citation>
    <scope>NUCLEOTIDE SEQUENCE [LARGE SCALE GENOMIC DNA]</scope>
</reference>
<evidence type="ECO:0000313" key="2">
    <source>
        <dbReference type="EMBL" id="CAL6079721.1"/>
    </source>
</evidence>
<protein>
    <submittedName>
        <fullName evidence="2">Hypothetical_protein</fullName>
    </submittedName>
</protein>
<reference evidence="1" key="1">
    <citation type="submission" date="2023-06" db="EMBL/GenBank/DDBJ databases">
        <authorList>
            <person name="Kurt Z."/>
        </authorList>
    </citation>
    <scope>NUCLEOTIDE SEQUENCE</scope>
</reference>
<gene>
    <name evidence="1" type="ORF">HINF_LOCUS48940</name>
    <name evidence="2" type="ORF">HINF_LOCUS59520</name>
</gene>
<evidence type="ECO:0000313" key="3">
    <source>
        <dbReference type="Proteomes" id="UP001642409"/>
    </source>
</evidence>
<evidence type="ECO:0000313" key="1">
    <source>
        <dbReference type="EMBL" id="CAI9961295.1"/>
    </source>
</evidence>
<sequence length="158" mass="18481">MFMFGIISFRVGRKLKEENSLAGLNWRRFTNSSALYSCSIWRKSSQWRQYLFWTWNRPGLQRCENADSAAKEFNKLSAYSLMQSSSGQTSLCLSYSVSLRSAVPKHTYALKPAPRRREHKSKLMSIESPFYHSRVFVKSAQNSLGKEQSFKYYFSNWV</sequence>
<organism evidence="1">
    <name type="scientific">Hexamita inflata</name>
    <dbReference type="NCBI Taxonomy" id="28002"/>
    <lineage>
        <taxon>Eukaryota</taxon>
        <taxon>Metamonada</taxon>
        <taxon>Diplomonadida</taxon>
        <taxon>Hexamitidae</taxon>
        <taxon>Hexamitinae</taxon>
        <taxon>Hexamita</taxon>
    </lineage>
</organism>
<accession>A0AA86R338</accession>
<proteinExistence type="predicted"/>
<keyword evidence="3" id="KW-1185">Reference proteome</keyword>
<dbReference type="Proteomes" id="UP001642409">
    <property type="component" value="Unassembled WGS sequence"/>
</dbReference>
<dbReference type="EMBL" id="CATOUU010000939">
    <property type="protein sequence ID" value="CAI9961295.1"/>
    <property type="molecule type" value="Genomic_DNA"/>
</dbReference>
<dbReference type="EMBL" id="CAXDID020000342">
    <property type="protein sequence ID" value="CAL6079721.1"/>
    <property type="molecule type" value="Genomic_DNA"/>
</dbReference>